<dbReference type="Proteomes" id="UP001519460">
    <property type="component" value="Unassembled WGS sequence"/>
</dbReference>
<dbReference type="GO" id="GO:1990904">
    <property type="term" value="C:ribonucleoprotein complex"/>
    <property type="evidence" value="ECO:0007669"/>
    <property type="project" value="UniProtKB-KW"/>
</dbReference>
<feature type="compositionally biased region" description="Basic and acidic residues" evidence="10">
    <location>
        <begin position="207"/>
        <end position="224"/>
    </location>
</feature>
<evidence type="ECO:0000313" key="12">
    <source>
        <dbReference type="Proteomes" id="UP001519460"/>
    </source>
</evidence>
<comment type="similarity">
    <text evidence="2">Belongs to the mitochondrion-specific ribosomal protein mS26 family.</text>
</comment>
<sequence length="224" mass="26193">MSCLRCAVKFLTKSPAADGIIGLPGPLIQSVRGIKPRWLPKSKSKIFYVRTPTPIDPVEHEQLMTLYFHYRAHLRSIRSFICSQHLQQLQAAKQRTIEQEDKVADFKKMEEEISQWNARVQVVREERQAQEAQWEQKRVERKMTRVERRKLRRLEQAEQKLQSDMEAAPKFITMDNLDTEIEKLLNMRIDYNFAIDKQGNKFSADSTSKKDDAKDSEQKEAAKG</sequence>
<dbReference type="PANTHER" id="PTHR21035">
    <property type="entry name" value="28S RIBOSOMAL PROTEIN S26, MITOCHONDRIAL"/>
    <property type="match status" value="1"/>
</dbReference>
<keyword evidence="4" id="KW-0689">Ribosomal protein</keyword>
<proteinExistence type="inferred from homology"/>
<evidence type="ECO:0000256" key="2">
    <source>
        <dbReference type="ARBA" id="ARBA00009672"/>
    </source>
</evidence>
<evidence type="ECO:0000256" key="7">
    <source>
        <dbReference type="ARBA" id="ARBA00035138"/>
    </source>
</evidence>
<name>A0ABD0LFX7_9CAEN</name>
<dbReference type="AlphaFoldDB" id="A0ABD0LFX7"/>
<evidence type="ECO:0000256" key="1">
    <source>
        <dbReference type="ARBA" id="ARBA00004173"/>
    </source>
</evidence>
<evidence type="ECO:0000256" key="10">
    <source>
        <dbReference type="SAM" id="MobiDB-lite"/>
    </source>
</evidence>
<dbReference type="PANTHER" id="PTHR21035:SF2">
    <property type="entry name" value="SMALL RIBOSOMAL SUBUNIT PROTEIN MS26"/>
    <property type="match status" value="1"/>
</dbReference>
<keyword evidence="12" id="KW-1185">Reference proteome</keyword>
<comment type="caution">
    <text evidence="11">The sequence shown here is derived from an EMBL/GenBank/DDBJ whole genome shotgun (WGS) entry which is preliminary data.</text>
</comment>
<accession>A0ABD0LFX7</accession>
<keyword evidence="6" id="KW-0687">Ribonucleoprotein</keyword>
<dbReference type="EMBL" id="JACVVK020000051">
    <property type="protein sequence ID" value="KAK7498386.1"/>
    <property type="molecule type" value="Genomic_DNA"/>
</dbReference>
<gene>
    <name evidence="11" type="ORF">BaRGS_00010340</name>
</gene>
<evidence type="ECO:0000313" key="11">
    <source>
        <dbReference type="EMBL" id="KAK7498386.1"/>
    </source>
</evidence>
<dbReference type="GO" id="GO:0005739">
    <property type="term" value="C:mitochondrion"/>
    <property type="evidence" value="ECO:0007669"/>
    <property type="project" value="UniProtKB-SubCell"/>
</dbReference>
<dbReference type="Pfam" id="PF14943">
    <property type="entry name" value="MRP-S26"/>
    <property type="match status" value="1"/>
</dbReference>
<dbReference type="InterPro" id="IPR026140">
    <property type="entry name" value="Ribosomal_mS26"/>
</dbReference>
<evidence type="ECO:0000256" key="8">
    <source>
        <dbReference type="ARBA" id="ARBA00035344"/>
    </source>
</evidence>
<dbReference type="GO" id="GO:0005840">
    <property type="term" value="C:ribosome"/>
    <property type="evidence" value="ECO:0007669"/>
    <property type="project" value="UniProtKB-KW"/>
</dbReference>
<keyword evidence="3" id="KW-0809">Transit peptide</keyword>
<feature type="coiled-coil region" evidence="9">
    <location>
        <begin position="106"/>
        <end position="149"/>
    </location>
</feature>
<keyword evidence="5" id="KW-0496">Mitochondrion</keyword>
<organism evidence="11 12">
    <name type="scientific">Batillaria attramentaria</name>
    <dbReference type="NCBI Taxonomy" id="370345"/>
    <lineage>
        <taxon>Eukaryota</taxon>
        <taxon>Metazoa</taxon>
        <taxon>Spiralia</taxon>
        <taxon>Lophotrochozoa</taxon>
        <taxon>Mollusca</taxon>
        <taxon>Gastropoda</taxon>
        <taxon>Caenogastropoda</taxon>
        <taxon>Sorbeoconcha</taxon>
        <taxon>Cerithioidea</taxon>
        <taxon>Batillariidae</taxon>
        <taxon>Batillaria</taxon>
    </lineage>
</organism>
<protein>
    <recommendedName>
        <fullName evidence="7">Small ribosomal subunit protein mS26</fullName>
    </recommendedName>
    <alternativeName>
        <fullName evidence="8">28S ribosomal protein S26, mitochondrial</fullName>
    </alternativeName>
</protein>
<evidence type="ECO:0000256" key="4">
    <source>
        <dbReference type="ARBA" id="ARBA00022980"/>
    </source>
</evidence>
<feature type="region of interest" description="Disordered" evidence="10">
    <location>
        <begin position="200"/>
        <end position="224"/>
    </location>
</feature>
<evidence type="ECO:0000256" key="6">
    <source>
        <dbReference type="ARBA" id="ARBA00023274"/>
    </source>
</evidence>
<evidence type="ECO:0000256" key="9">
    <source>
        <dbReference type="SAM" id="Coils"/>
    </source>
</evidence>
<evidence type="ECO:0000256" key="3">
    <source>
        <dbReference type="ARBA" id="ARBA00022946"/>
    </source>
</evidence>
<reference evidence="11 12" key="1">
    <citation type="journal article" date="2023" name="Sci. Data">
        <title>Genome assembly of the Korean intertidal mud-creeper Batillaria attramentaria.</title>
        <authorList>
            <person name="Patra A.K."/>
            <person name="Ho P.T."/>
            <person name="Jun S."/>
            <person name="Lee S.J."/>
            <person name="Kim Y."/>
            <person name="Won Y.J."/>
        </authorList>
    </citation>
    <scope>NUCLEOTIDE SEQUENCE [LARGE SCALE GENOMIC DNA]</scope>
    <source>
        <strain evidence="11">Wonlab-2016</strain>
    </source>
</reference>
<keyword evidence="9" id="KW-0175">Coiled coil</keyword>
<comment type="subcellular location">
    <subcellularLocation>
        <location evidence="1">Mitochondrion</location>
    </subcellularLocation>
</comment>
<evidence type="ECO:0000256" key="5">
    <source>
        <dbReference type="ARBA" id="ARBA00023128"/>
    </source>
</evidence>